<feature type="transmembrane region" description="Helical" evidence="1">
    <location>
        <begin position="53"/>
        <end position="71"/>
    </location>
</feature>
<accession>A0ABP4FIX8</accession>
<dbReference type="EMBL" id="BAAAKV010000039">
    <property type="protein sequence ID" value="GAA1181270.1"/>
    <property type="molecule type" value="Genomic_DNA"/>
</dbReference>
<evidence type="ECO:0000313" key="2">
    <source>
        <dbReference type="EMBL" id="GAA1181270.1"/>
    </source>
</evidence>
<gene>
    <name evidence="2" type="ORF">GCM10009654_43060</name>
</gene>
<dbReference type="Proteomes" id="UP001501371">
    <property type="component" value="Unassembled WGS sequence"/>
</dbReference>
<organism evidence="2 3">
    <name type="scientific">Streptomyces hebeiensis</name>
    <dbReference type="NCBI Taxonomy" id="229486"/>
    <lineage>
        <taxon>Bacteria</taxon>
        <taxon>Bacillati</taxon>
        <taxon>Actinomycetota</taxon>
        <taxon>Actinomycetes</taxon>
        <taxon>Kitasatosporales</taxon>
        <taxon>Streptomycetaceae</taxon>
        <taxon>Streptomyces</taxon>
    </lineage>
</organism>
<reference evidence="3" key="1">
    <citation type="journal article" date="2019" name="Int. J. Syst. Evol. Microbiol.">
        <title>The Global Catalogue of Microorganisms (GCM) 10K type strain sequencing project: providing services to taxonomists for standard genome sequencing and annotation.</title>
        <authorList>
            <consortium name="The Broad Institute Genomics Platform"/>
            <consortium name="The Broad Institute Genome Sequencing Center for Infectious Disease"/>
            <person name="Wu L."/>
            <person name="Ma J."/>
        </authorList>
    </citation>
    <scope>NUCLEOTIDE SEQUENCE [LARGE SCALE GENOMIC DNA]</scope>
    <source>
        <strain evidence="3">JCM 12696</strain>
    </source>
</reference>
<dbReference type="RefSeq" id="WP_344279124.1">
    <property type="nucleotide sequence ID" value="NZ_BAAAKV010000039.1"/>
</dbReference>
<evidence type="ECO:0000313" key="3">
    <source>
        <dbReference type="Proteomes" id="UP001501371"/>
    </source>
</evidence>
<comment type="caution">
    <text evidence="2">The sequence shown here is derived from an EMBL/GenBank/DDBJ whole genome shotgun (WGS) entry which is preliminary data.</text>
</comment>
<keyword evidence="1" id="KW-0472">Membrane</keyword>
<protein>
    <submittedName>
        <fullName evidence="2">Uncharacterized protein</fullName>
    </submittedName>
</protein>
<keyword evidence="1" id="KW-0812">Transmembrane</keyword>
<sequence>MADSYRYRCGECGHRTAWGSESRGAEAIGAHYGRSHPHVVPGGVVEFRKGSSCGGGCLIALVTLALLLIVVSRH</sequence>
<evidence type="ECO:0000256" key="1">
    <source>
        <dbReference type="SAM" id="Phobius"/>
    </source>
</evidence>
<name>A0ABP4FIX8_9ACTN</name>
<proteinExistence type="predicted"/>
<keyword evidence="1" id="KW-1133">Transmembrane helix</keyword>
<keyword evidence="3" id="KW-1185">Reference proteome</keyword>